<dbReference type="AlphaFoldDB" id="A0A2A4JBU0"/>
<sequence>MAVKTSAETAIITNNETINSTIMSGKLHSMKVLRNIAKKFVQARIFLKLKKKIMNPFDMIPCHGFCSKKLIAPSISIPTAPIVSNYAYHQNLSCPLPVSQWNPMNTPIFTIQPLPIIIPAPSTIFATQACPFGGTIVQPVIAPIVSPVYVPGNVTDVPNYLSECNVSTEQIDAGTVNEQSFYTPEETTNEPVQSAILGSELEKEYILNVKTASDPIEVYLKLPKELFPTARMLAVDPNPIIDEFCKLPNLQRHAPWILDLEFGIPRTLITRPLPTYNVKFNSIHCKNTPDAIHPGFESCTPDFKRAMLFYYDCVISAWYRGFIMITSDRSVEHFQSWLLVPMQILGMCWP</sequence>
<proteinExistence type="predicted"/>
<accession>A0A2A4JBU0</accession>
<comment type="caution">
    <text evidence="1">The sequence shown here is derived from an EMBL/GenBank/DDBJ whole genome shotgun (WGS) entry which is preliminary data.</text>
</comment>
<gene>
    <name evidence="1" type="ORF">B5V51_4235</name>
</gene>
<organism evidence="1">
    <name type="scientific">Heliothis virescens</name>
    <name type="common">Tobacco budworm moth</name>
    <dbReference type="NCBI Taxonomy" id="7102"/>
    <lineage>
        <taxon>Eukaryota</taxon>
        <taxon>Metazoa</taxon>
        <taxon>Ecdysozoa</taxon>
        <taxon>Arthropoda</taxon>
        <taxon>Hexapoda</taxon>
        <taxon>Insecta</taxon>
        <taxon>Pterygota</taxon>
        <taxon>Neoptera</taxon>
        <taxon>Endopterygota</taxon>
        <taxon>Lepidoptera</taxon>
        <taxon>Glossata</taxon>
        <taxon>Ditrysia</taxon>
        <taxon>Noctuoidea</taxon>
        <taxon>Noctuidae</taxon>
        <taxon>Heliothinae</taxon>
        <taxon>Heliothis</taxon>
    </lineage>
</organism>
<reference evidence="1" key="1">
    <citation type="submission" date="2017-09" db="EMBL/GenBank/DDBJ databases">
        <title>Contemporary evolution of a Lepidopteran species, Heliothis virescens, in response to modern agricultural practices.</title>
        <authorList>
            <person name="Fritz M.L."/>
            <person name="Deyonke A.M."/>
            <person name="Papanicolaou A."/>
            <person name="Micinski S."/>
            <person name="Westbrook J."/>
            <person name="Gould F."/>
        </authorList>
    </citation>
    <scope>NUCLEOTIDE SEQUENCE [LARGE SCALE GENOMIC DNA]</scope>
    <source>
        <strain evidence="1">HvINT-</strain>
        <tissue evidence="1">Whole body</tissue>
    </source>
</reference>
<protein>
    <submittedName>
        <fullName evidence="1">Uncharacterized protein</fullName>
    </submittedName>
</protein>
<dbReference type="EMBL" id="NWSH01002043">
    <property type="protein sequence ID" value="PCG69319.1"/>
    <property type="molecule type" value="Genomic_DNA"/>
</dbReference>
<name>A0A2A4JBU0_HELVI</name>
<evidence type="ECO:0000313" key="1">
    <source>
        <dbReference type="EMBL" id="PCG69319.1"/>
    </source>
</evidence>